<dbReference type="InterPro" id="IPR007310">
    <property type="entry name" value="Aerobactin_biosyn_IucA/IucC_N"/>
</dbReference>
<dbReference type="GO" id="GO:0016881">
    <property type="term" value="F:acid-amino acid ligase activity"/>
    <property type="evidence" value="ECO:0007669"/>
    <property type="project" value="UniProtKB-ARBA"/>
</dbReference>
<dbReference type="OrthoDB" id="2117718at2759"/>
<dbReference type="Proteomes" id="UP000613580">
    <property type="component" value="Unassembled WGS sequence"/>
</dbReference>
<protein>
    <recommendedName>
        <fullName evidence="5">Aerobactin siderophore biosynthesis IucA/IucC N-terminal domain-containing protein</fullName>
    </recommendedName>
</protein>
<dbReference type="PANTHER" id="PTHR34384">
    <property type="entry name" value="L-2,3-DIAMINOPROPANOATE--CITRATE LIGASE"/>
    <property type="match status" value="1"/>
</dbReference>
<dbReference type="GO" id="GO:0019290">
    <property type="term" value="P:siderophore biosynthetic process"/>
    <property type="evidence" value="ECO:0007669"/>
    <property type="project" value="InterPro"/>
</dbReference>
<dbReference type="PANTHER" id="PTHR34384:SF5">
    <property type="entry name" value="L-2,3-DIAMINOPROPANOATE--CITRATE LIGASE"/>
    <property type="match status" value="1"/>
</dbReference>
<organism evidence="3 4">
    <name type="scientific">Mycena chlorophos</name>
    <name type="common">Agaric fungus</name>
    <name type="synonym">Agaricus chlorophos</name>
    <dbReference type="NCBI Taxonomy" id="658473"/>
    <lineage>
        <taxon>Eukaryota</taxon>
        <taxon>Fungi</taxon>
        <taxon>Dikarya</taxon>
        <taxon>Basidiomycota</taxon>
        <taxon>Agaricomycotina</taxon>
        <taxon>Agaricomycetes</taxon>
        <taxon>Agaricomycetidae</taxon>
        <taxon>Agaricales</taxon>
        <taxon>Marasmiineae</taxon>
        <taxon>Mycenaceae</taxon>
        <taxon>Mycena</taxon>
    </lineage>
</organism>
<evidence type="ECO:0008006" key="5">
    <source>
        <dbReference type="Google" id="ProtNLM"/>
    </source>
</evidence>
<dbReference type="InterPro" id="IPR037455">
    <property type="entry name" value="LucA/IucC-like"/>
</dbReference>
<sequence length="634" mass="70347">MSESINMPSKSDLPPAQRAALATAARLLSCLVTESLVRAIYLQLANDAGLGATGVAVCLLGDVSAMEPQPIDQPYTASNILALIPLHHVPVFKHDGADPRGKEIGLLDPMDMLPLVLEFVDEVVVDGAKHAALATAVRHSLIGPGWDLAGSPPLIPLRSPLLLWETFARSMKIQPDIIQDITAEFETSILWQQESFENPPNAPQFSDPSIVWEQSIVEGHPTHPMHKTRMFLPPIREITPGTYDLYHTKLRFVAVPRDDLKITFDFERLTEPLRAAAAATAGKDLPVPDNFVVVPVHELQVAHIQAKFPEVIVFGPEFHLPILGMQSVRSVIVPTAYHDLSLKLGVGIKLTSAVRTISPPSAYLGPRFSAQVVPALTMNRNIITVARELASVVHAHPDPDVAKHCAAIVREAHENTSEERGERLIVCTSLVEKGHAGEGGDEYAVIRVFGLDTEEKRVDWLDKFVKMFFDAFLPSVLHNGVAFEAHPQNCVARFDINTKELKGFIIRDFGGLRVHQASLKASTGVDLDFVEGHSIIADDPDDVYVRLWHAGIHNHLQQLIRVLGLHYNGKGWDLVRKHLRAIIPKDHSLYAAWLSPERKTFPGKCFMRMRFQGMYRFHLHAPFPNLILYEGIEQ</sequence>
<accession>A0A8H6TJW9</accession>
<feature type="domain" description="Aerobactin siderophore biosynthesis IucA/IucC-like C-terminal" evidence="2">
    <location>
        <begin position="459"/>
        <end position="613"/>
    </location>
</feature>
<evidence type="ECO:0000313" key="3">
    <source>
        <dbReference type="EMBL" id="KAF7317065.1"/>
    </source>
</evidence>
<reference evidence="3" key="1">
    <citation type="submission" date="2020-05" db="EMBL/GenBank/DDBJ databases">
        <title>Mycena genomes resolve the evolution of fungal bioluminescence.</title>
        <authorList>
            <person name="Tsai I.J."/>
        </authorList>
    </citation>
    <scope>NUCLEOTIDE SEQUENCE</scope>
    <source>
        <strain evidence="3">110903Hualien_Pintung</strain>
    </source>
</reference>
<evidence type="ECO:0000259" key="2">
    <source>
        <dbReference type="Pfam" id="PF06276"/>
    </source>
</evidence>
<name>A0A8H6TJW9_MYCCL</name>
<comment type="caution">
    <text evidence="3">The sequence shown here is derived from an EMBL/GenBank/DDBJ whole genome shotgun (WGS) entry which is preliminary data.</text>
</comment>
<evidence type="ECO:0000313" key="4">
    <source>
        <dbReference type="Proteomes" id="UP000613580"/>
    </source>
</evidence>
<dbReference type="Pfam" id="PF06276">
    <property type="entry name" value="FhuF"/>
    <property type="match status" value="1"/>
</dbReference>
<evidence type="ECO:0000259" key="1">
    <source>
        <dbReference type="Pfam" id="PF04183"/>
    </source>
</evidence>
<dbReference type="EMBL" id="JACAZE010000005">
    <property type="protein sequence ID" value="KAF7317065.1"/>
    <property type="molecule type" value="Genomic_DNA"/>
</dbReference>
<dbReference type="AlphaFoldDB" id="A0A8H6TJW9"/>
<dbReference type="Gene3D" id="1.10.510.40">
    <property type="match status" value="1"/>
</dbReference>
<gene>
    <name evidence="3" type="ORF">HMN09_00441100</name>
</gene>
<dbReference type="Pfam" id="PF04183">
    <property type="entry name" value="IucA_IucC"/>
    <property type="match status" value="1"/>
</dbReference>
<keyword evidence="4" id="KW-1185">Reference proteome</keyword>
<proteinExistence type="predicted"/>
<feature type="domain" description="Aerobactin siderophore biosynthesis IucA/IucC N-terminal" evidence="1">
    <location>
        <begin position="210"/>
        <end position="431"/>
    </location>
</feature>
<dbReference type="InterPro" id="IPR022770">
    <property type="entry name" value="IucA/IucC-like_C"/>
</dbReference>